<organism evidence="9 10">
    <name type="scientific">Metabacillus herbersteinensis</name>
    <dbReference type="NCBI Taxonomy" id="283816"/>
    <lineage>
        <taxon>Bacteria</taxon>
        <taxon>Bacillati</taxon>
        <taxon>Bacillota</taxon>
        <taxon>Bacilli</taxon>
        <taxon>Bacillales</taxon>
        <taxon>Bacillaceae</taxon>
        <taxon>Metabacillus</taxon>
    </lineage>
</organism>
<evidence type="ECO:0000313" key="9">
    <source>
        <dbReference type="EMBL" id="MFC0274245.1"/>
    </source>
</evidence>
<keyword evidence="4 9" id="KW-0548">Nucleotidyltransferase</keyword>
<keyword evidence="5" id="KW-0235">DNA replication</keyword>
<evidence type="ECO:0000256" key="2">
    <source>
        <dbReference type="ARBA" id="ARBA00014363"/>
    </source>
</evidence>
<evidence type="ECO:0000256" key="4">
    <source>
        <dbReference type="ARBA" id="ARBA00022695"/>
    </source>
</evidence>
<dbReference type="PANTHER" id="PTHR11669:SF8">
    <property type="entry name" value="DNA POLYMERASE III SUBUNIT DELTA"/>
    <property type="match status" value="1"/>
</dbReference>
<dbReference type="Pfam" id="PF09115">
    <property type="entry name" value="DNApol3-delta_C"/>
    <property type="match status" value="1"/>
</dbReference>
<evidence type="ECO:0000256" key="3">
    <source>
        <dbReference type="ARBA" id="ARBA00022679"/>
    </source>
</evidence>
<evidence type="ECO:0000313" key="10">
    <source>
        <dbReference type="Proteomes" id="UP001589854"/>
    </source>
</evidence>
<dbReference type="Gene3D" id="3.40.50.300">
    <property type="entry name" value="P-loop containing nucleotide triphosphate hydrolases"/>
    <property type="match status" value="1"/>
</dbReference>
<dbReference type="InterPro" id="IPR004622">
    <property type="entry name" value="DNA_pol_HolB"/>
</dbReference>
<evidence type="ECO:0000256" key="1">
    <source>
        <dbReference type="ARBA" id="ARBA00012417"/>
    </source>
</evidence>
<keyword evidence="10" id="KW-1185">Reference proteome</keyword>
<dbReference type="InterPro" id="IPR027417">
    <property type="entry name" value="P-loop_NTPase"/>
</dbReference>
<dbReference type="InterPro" id="IPR050238">
    <property type="entry name" value="DNA_Rep/Repair_Clamp_Loader"/>
</dbReference>
<evidence type="ECO:0000259" key="8">
    <source>
        <dbReference type="Pfam" id="PF09115"/>
    </source>
</evidence>
<dbReference type="RefSeq" id="WP_378938298.1">
    <property type="nucleotide sequence ID" value="NZ_JBHLVO010000032.1"/>
</dbReference>
<sequence length="330" mass="37792">MAKGWENIARYQPRVTKLLTNSIEKKRLAHAYLLEGKKGTGKKEMSLVFAKSYFCENLIDYQPCENCKNCKRIQSGNHPDVHLLEPDGLSIKKWQIQALQEEFSKSGVESNKKVYIISHADKMTTNAASSLLKFLEEPNANTIAVLLTEQVHQIISTILSRCQVLSFQPLPPQAIKDELTKLEIPADLATLVSHVTNDIEEALEISRDDWFAEARLKVIKLYEVLTTRKGQAPIYIHTQWMSHFNDKEKQDIGIDLLLYLYKDLLSMQIGNEEQVIFKDLFPQFRQHALQTTQRSVIENITSILEAKKRLHANANPQLLMEHLVLTLQEG</sequence>
<dbReference type="InterPro" id="IPR015199">
    <property type="entry name" value="DNA_pol_III_delta_C"/>
</dbReference>
<dbReference type="NCBIfam" id="TIGR00678">
    <property type="entry name" value="holB"/>
    <property type="match status" value="1"/>
</dbReference>
<dbReference type="SUPFAM" id="SSF52540">
    <property type="entry name" value="P-loop containing nucleoside triphosphate hydrolases"/>
    <property type="match status" value="1"/>
</dbReference>
<dbReference type="Proteomes" id="UP001589854">
    <property type="component" value="Unassembled WGS sequence"/>
</dbReference>
<accession>A0ABV6GKN6</accession>
<feature type="domain" description="DNA polymerase III delta subunit C-terminal" evidence="8">
    <location>
        <begin position="246"/>
        <end position="328"/>
    </location>
</feature>
<comment type="caution">
    <text evidence="9">The sequence shown here is derived from an EMBL/GenBank/DDBJ whole genome shotgun (WGS) entry which is preliminary data.</text>
</comment>
<dbReference type="EC" id="2.7.7.7" evidence="1"/>
<gene>
    <name evidence="9" type="primary">holB</name>
    <name evidence="9" type="ORF">ACFFIX_23125</name>
</gene>
<name>A0ABV6GKN6_9BACI</name>
<evidence type="ECO:0000256" key="6">
    <source>
        <dbReference type="ARBA" id="ARBA00022932"/>
    </source>
</evidence>
<dbReference type="PANTHER" id="PTHR11669">
    <property type="entry name" value="REPLICATION FACTOR C / DNA POLYMERASE III GAMMA-TAU SUBUNIT"/>
    <property type="match status" value="1"/>
</dbReference>
<keyword evidence="6" id="KW-0239">DNA-directed DNA polymerase</keyword>
<comment type="catalytic activity">
    <reaction evidence="7">
        <text>DNA(n) + a 2'-deoxyribonucleoside 5'-triphosphate = DNA(n+1) + diphosphate</text>
        <dbReference type="Rhea" id="RHEA:22508"/>
        <dbReference type="Rhea" id="RHEA-COMP:17339"/>
        <dbReference type="Rhea" id="RHEA-COMP:17340"/>
        <dbReference type="ChEBI" id="CHEBI:33019"/>
        <dbReference type="ChEBI" id="CHEBI:61560"/>
        <dbReference type="ChEBI" id="CHEBI:173112"/>
        <dbReference type="EC" id="2.7.7.7"/>
    </reaction>
</comment>
<keyword evidence="3 9" id="KW-0808">Transferase</keyword>
<evidence type="ECO:0000256" key="7">
    <source>
        <dbReference type="ARBA" id="ARBA00049244"/>
    </source>
</evidence>
<dbReference type="EMBL" id="JBHLVO010000032">
    <property type="protein sequence ID" value="MFC0274245.1"/>
    <property type="molecule type" value="Genomic_DNA"/>
</dbReference>
<dbReference type="NCBIfam" id="NF005972">
    <property type="entry name" value="PRK08058.1"/>
    <property type="match status" value="1"/>
</dbReference>
<proteinExistence type="predicted"/>
<protein>
    <recommendedName>
        <fullName evidence="2">DNA polymerase III subunit delta'</fullName>
        <ecNumber evidence="1">2.7.7.7</ecNumber>
    </recommendedName>
</protein>
<dbReference type="Pfam" id="PF13177">
    <property type="entry name" value="DNA_pol3_delta2"/>
    <property type="match status" value="1"/>
</dbReference>
<dbReference type="GO" id="GO:0003887">
    <property type="term" value="F:DNA-directed DNA polymerase activity"/>
    <property type="evidence" value="ECO:0007669"/>
    <property type="project" value="UniProtKB-EC"/>
</dbReference>
<reference evidence="9 10" key="1">
    <citation type="submission" date="2024-09" db="EMBL/GenBank/DDBJ databases">
        <authorList>
            <person name="Sun Q."/>
            <person name="Mori K."/>
        </authorList>
    </citation>
    <scope>NUCLEOTIDE SEQUENCE [LARGE SCALE GENOMIC DNA]</scope>
    <source>
        <strain evidence="9 10">CCM 7228</strain>
    </source>
</reference>
<evidence type="ECO:0000256" key="5">
    <source>
        <dbReference type="ARBA" id="ARBA00022705"/>
    </source>
</evidence>